<dbReference type="SUPFAM" id="SSF55874">
    <property type="entry name" value="ATPase domain of HSP90 chaperone/DNA topoisomerase II/histidine kinase"/>
    <property type="match status" value="1"/>
</dbReference>
<reference evidence="15 16" key="1">
    <citation type="submission" date="2019-06" db="EMBL/GenBank/DDBJ databases">
        <title>Persicimonas caeni gen. nov., sp. nov., a predatory bacterium isolated from solar saltern.</title>
        <authorList>
            <person name="Wang S."/>
        </authorList>
    </citation>
    <scope>NUCLEOTIDE SEQUENCE [LARGE SCALE GENOMIC DNA]</scope>
    <source>
        <strain evidence="15 16">YN101</strain>
    </source>
</reference>
<dbReference type="SMART" id="SM00448">
    <property type="entry name" value="REC"/>
    <property type="match status" value="1"/>
</dbReference>
<dbReference type="CDD" id="cd00082">
    <property type="entry name" value="HisKA"/>
    <property type="match status" value="1"/>
</dbReference>
<keyword evidence="5" id="KW-0547">Nucleotide-binding</keyword>
<dbReference type="InterPro" id="IPR036097">
    <property type="entry name" value="HisK_dim/P_sf"/>
</dbReference>
<dbReference type="Gene3D" id="3.40.50.2300">
    <property type="match status" value="1"/>
</dbReference>
<dbReference type="Pfam" id="PF00072">
    <property type="entry name" value="Response_reg"/>
    <property type="match status" value="1"/>
</dbReference>
<keyword evidence="8" id="KW-0902">Two-component regulatory system</keyword>
<evidence type="ECO:0000259" key="12">
    <source>
        <dbReference type="PROSITE" id="PS50110"/>
    </source>
</evidence>
<keyword evidence="16" id="KW-1185">Reference proteome</keyword>
<dbReference type="OrthoDB" id="9806821at2"/>
<dbReference type="InterPro" id="IPR001789">
    <property type="entry name" value="Sig_transdc_resp-reg_receiver"/>
</dbReference>
<feature type="domain" description="PAC" evidence="14">
    <location>
        <begin position="362"/>
        <end position="412"/>
    </location>
</feature>
<gene>
    <name evidence="15" type="ORF">FIV42_26410</name>
</gene>
<dbReference type="SMART" id="SM00086">
    <property type="entry name" value="PAC"/>
    <property type="match status" value="2"/>
</dbReference>
<evidence type="ECO:0000256" key="5">
    <source>
        <dbReference type="ARBA" id="ARBA00022741"/>
    </source>
</evidence>
<sequence>MPRPTRGTGPGSSNGEPPVPRADGVERRELVDYALYSLIDEPIAIWGRDRRLLYFNRAAYDITYRITGLELSRGMEFDEVMVEPTASEFVESFDRALEGEPVDLTFEQSGLGQAAEWREYQFRPVGGDGTPEAVCITGIDLAQQRWADEQFSVIFEAAPIAMAMLDDRGRFRQVNDAFVEQMGYSREESIGRPISTLVPPETREQVAREYRQFVSGELGERVGKGFPHTRWFSRERCYLRADGERRWGDLVRVAIREQDGTLDYMLVMLLDTTKYKRSQQALEEEKSRTQAIFDAAVDGIVTIDEKGLIQRLNRAAEEIYGYSAAEIVGQSVEVLMPEPMRELHAAYLAEHGVTGMSQFVGTGGEYEALRKDGSIVPVYLSVGEMSVDHERGFVGVVRDISRQKNLEERVRRSERMEALGQLAAGIAHDFNNVLTIVNSYAHTGLDEAGQSPAAFHFHKIKSAAERGARLTRQLLTFSPAQIGETATVDLNAVVRGLEGLLRSVVEEDIDLEVETVDGVPPIVADPGQIEQVLMNLVVNARDAMPHGGTLCVSTELTHVSQPGRFNGTPAHLPQGDYVVLVVSDTGHGMDQATQKRIFEPFFTTKPEGKGTGLGLATVYGIVRRYHGDVVVDSELGKGATFRVYFPAAEEGDEGTEDEEEPSEPVRRAKATEAVLVVEDEEDIREPLRMVLEAEGYTVLEAASGEEALEVVESYPERIDLVLTDVVMPGVTGVELSKSLRDAYPSIRSVLVSGYSGEVLERKDIDAQQVRLSKPYDLEDLLDVVRDMLSS</sequence>
<evidence type="ECO:0000313" key="16">
    <source>
        <dbReference type="Proteomes" id="UP000315995"/>
    </source>
</evidence>
<evidence type="ECO:0000259" key="14">
    <source>
        <dbReference type="PROSITE" id="PS50113"/>
    </source>
</evidence>
<keyword evidence="3 9" id="KW-0597">Phosphoprotein</keyword>
<evidence type="ECO:0000256" key="1">
    <source>
        <dbReference type="ARBA" id="ARBA00000085"/>
    </source>
</evidence>
<dbReference type="InterPro" id="IPR000700">
    <property type="entry name" value="PAS-assoc_C"/>
</dbReference>
<dbReference type="Proteomes" id="UP000315995">
    <property type="component" value="Chromosome"/>
</dbReference>
<dbReference type="InterPro" id="IPR005467">
    <property type="entry name" value="His_kinase_dom"/>
</dbReference>
<dbReference type="SUPFAM" id="SSF47384">
    <property type="entry name" value="Homodimeric domain of signal transducing histidine kinase"/>
    <property type="match status" value="1"/>
</dbReference>
<dbReference type="InterPro" id="IPR011006">
    <property type="entry name" value="CheY-like_superfamily"/>
</dbReference>
<dbReference type="Pfam" id="PF02518">
    <property type="entry name" value="HATPase_c"/>
    <property type="match status" value="1"/>
</dbReference>
<dbReference type="SMART" id="SM00387">
    <property type="entry name" value="HATPase_c"/>
    <property type="match status" value="1"/>
</dbReference>
<dbReference type="InterPro" id="IPR003594">
    <property type="entry name" value="HATPase_dom"/>
</dbReference>
<feature type="domain" description="Response regulatory" evidence="12">
    <location>
        <begin position="673"/>
        <end position="788"/>
    </location>
</feature>
<protein>
    <recommendedName>
        <fullName evidence="2">histidine kinase</fullName>
        <ecNumber evidence="2">2.7.13.3</ecNumber>
    </recommendedName>
</protein>
<feature type="domain" description="PAS" evidence="13">
    <location>
        <begin position="285"/>
        <end position="356"/>
    </location>
</feature>
<keyword evidence="7" id="KW-0067">ATP-binding</keyword>
<dbReference type="InterPro" id="IPR013767">
    <property type="entry name" value="PAS_fold"/>
</dbReference>
<keyword evidence="6" id="KW-0418">Kinase</keyword>
<dbReference type="Pfam" id="PF08448">
    <property type="entry name" value="PAS_4"/>
    <property type="match status" value="1"/>
</dbReference>
<dbReference type="InterPro" id="IPR001610">
    <property type="entry name" value="PAC"/>
</dbReference>
<dbReference type="InterPro" id="IPR035965">
    <property type="entry name" value="PAS-like_dom_sf"/>
</dbReference>
<dbReference type="PROSITE" id="PS50113">
    <property type="entry name" value="PAC"/>
    <property type="match status" value="2"/>
</dbReference>
<name>A0A4Y6Q0P2_PERCE</name>
<dbReference type="SMART" id="SM00388">
    <property type="entry name" value="HisKA"/>
    <property type="match status" value="1"/>
</dbReference>
<dbReference type="CDD" id="cd00130">
    <property type="entry name" value="PAS"/>
    <property type="match status" value="2"/>
</dbReference>
<comment type="catalytic activity">
    <reaction evidence="1">
        <text>ATP + protein L-histidine = ADP + protein N-phospho-L-histidine.</text>
        <dbReference type="EC" id="2.7.13.3"/>
    </reaction>
</comment>
<evidence type="ECO:0000256" key="6">
    <source>
        <dbReference type="ARBA" id="ARBA00022777"/>
    </source>
</evidence>
<feature type="domain" description="PAS" evidence="13">
    <location>
        <begin position="147"/>
        <end position="217"/>
    </location>
</feature>
<evidence type="ECO:0000256" key="4">
    <source>
        <dbReference type="ARBA" id="ARBA00022679"/>
    </source>
</evidence>
<evidence type="ECO:0000256" key="2">
    <source>
        <dbReference type="ARBA" id="ARBA00012438"/>
    </source>
</evidence>
<dbReference type="RefSeq" id="WP_141200591.1">
    <property type="nucleotide sequence ID" value="NZ_CP041186.1"/>
</dbReference>
<dbReference type="PRINTS" id="PR00344">
    <property type="entry name" value="BCTRLSENSOR"/>
</dbReference>
<feature type="region of interest" description="Disordered" evidence="10">
    <location>
        <begin position="648"/>
        <end position="667"/>
    </location>
</feature>
<dbReference type="InterPro" id="IPR003661">
    <property type="entry name" value="HisK_dim/P_dom"/>
</dbReference>
<proteinExistence type="predicted"/>
<dbReference type="NCBIfam" id="TIGR00229">
    <property type="entry name" value="sensory_box"/>
    <property type="match status" value="2"/>
</dbReference>
<evidence type="ECO:0000256" key="10">
    <source>
        <dbReference type="SAM" id="MobiDB-lite"/>
    </source>
</evidence>
<evidence type="ECO:0000256" key="3">
    <source>
        <dbReference type="ARBA" id="ARBA00022553"/>
    </source>
</evidence>
<dbReference type="InterPro" id="IPR000014">
    <property type="entry name" value="PAS"/>
</dbReference>
<dbReference type="EC" id="2.7.13.3" evidence="2"/>
<feature type="domain" description="Histidine kinase" evidence="11">
    <location>
        <begin position="425"/>
        <end position="649"/>
    </location>
</feature>
<dbReference type="GO" id="GO:0006355">
    <property type="term" value="P:regulation of DNA-templated transcription"/>
    <property type="evidence" value="ECO:0007669"/>
    <property type="project" value="InterPro"/>
</dbReference>
<organism evidence="15 16">
    <name type="scientific">Persicimonas caeni</name>
    <dbReference type="NCBI Taxonomy" id="2292766"/>
    <lineage>
        <taxon>Bacteria</taxon>
        <taxon>Deltaproteobacteria</taxon>
        <taxon>Bradymonadales</taxon>
        <taxon>Bradymonadaceae</taxon>
        <taxon>Persicimonas</taxon>
    </lineage>
</organism>
<dbReference type="PANTHER" id="PTHR43065">
    <property type="entry name" value="SENSOR HISTIDINE KINASE"/>
    <property type="match status" value="1"/>
</dbReference>
<feature type="compositionally biased region" description="Acidic residues" evidence="10">
    <location>
        <begin position="649"/>
        <end position="662"/>
    </location>
</feature>
<dbReference type="PROSITE" id="PS50109">
    <property type="entry name" value="HIS_KIN"/>
    <property type="match status" value="1"/>
</dbReference>
<dbReference type="SMART" id="SM00091">
    <property type="entry name" value="PAS"/>
    <property type="match status" value="3"/>
</dbReference>
<dbReference type="PROSITE" id="PS50110">
    <property type="entry name" value="RESPONSE_REGULATORY"/>
    <property type="match status" value="1"/>
</dbReference>
<dbReference type="SUPFAM" id="SSF55785">
    <property type="entry name" value="PYP-like sensor domain (PAS domain)"/>
    <property type="match status" value="3"/>
</dbReference>
<dbReference type="GO" id="GO:0005524">
    <property type="term" value="F:ATP binding"/>
    <property type="evidence" value="ECO:0007669"/>
    <property type="project" value="UniProtKB-KW"/>
</dbReference>
<evidence type="ECO:0000259" key="13">
    <source>
        <dbReference type="PROSITE" id="PS50112"/>
    </source>
</evidence>
<feature type="modified residue" description="4-aspartylphosphate" evidence="9">
    <location>
        <position position="724"/>
    </location>
</feature>
<dbReference type="PANTHER" id="PTHR43065:SF46">
    <property type="entry name" value="C4-DICARBOXYLATE TRANSPORT SENSOR PROTEIN DCTB"/>
    <property type="match status" value="1"/>
</dbReference>
<dbReference type="AlphaFoldDB" id="A0A4Y6Q0P2"/>
<evidence type="ECO:0000259" key="11">
    <source>
        <dbReference type="PROSITE" id="PS50109"/>
    </source>
</evidence>
<accession>A0A4Y6Q0P2</accession>
<evidence type="ECO:0000256" key="8">
    <source>
        <dbReference type="ARBA" id="ARBA00023012"/>
    </source>
</evidence>
<dbReference type="SUPFAM" id="SSF52172">
    <property type="entry name" value="CheY-like"/>
    <property type="match status" value="1"/>
</dbReference>
<dbReference type="EMBL" id="CP041186">
    <property type="protein sequence ID" value="QDG54146.1"/>
    <property type="molecule type" value="Genomic_DNA"/>
</dbReference>
<feature type="domain" description="PAC" evidence="14">
    <location>
        <begin position="232"/>
        <end position="284"/>
    </location>
</feature>
<evidence type="ECO:0000313" key="15">
    <source>
        <dbReference type="EMBL" id="QDG54146.1"/>
    </source>
</evidence>
<dbReference type="InterPro" id="IPR013656">
    <property type="entry name" value="PAS_4"/>
</dbReference>
<dbReference type="Gene3D" id="3.30.450.20">
    <property type="entry name" value="PAS domain"/>
    <property type="match status" value="3"/>
</dbReference>
<accession>A0A5B8YEV2</accession>
<dbReference type="InterPro" id="IPR004358">
    <property type="entry name" value="Sig_transdc_His_kin-like_C"/>
</dbReference>
<evidence type="ECO:0000256" key="7">
    <source>
        <dbReference type="ARBA" id="ARBA00022840"/>
    </source>
</evidence>
<keyword evidence="4" id="KW-0808">Transferase</keyword>
<dbReference type="PROSITE" id="PS50112">
    <property type="entry name" value="PAS"/>
    <property type="match status" value="2"/>
</dbReference>
<dbReference type="InterPro" id="IPR036890">
    <property type="entry name" value="HATPase_C_sf"/>
</dbReference>
<dbReference type="Gene3D" id="3.30.565.10">
    <property type="entry name" value="Histidine kinase-like ATPase, C-terminal domain"/>
    <property type="match status" value="1"/>
</dbReference>
<dbReference type="GO" id="GO:0000155">
    <property type="term" value="F:phosphorelay sensor kinase activity"/>
    <property type="evidence" value="ECO:0007669"/>
    <property type="project" value="InterPro"/>
</dbReference>
<evidence type="ECO:0000256" key="9">
    <source>
        <dbReference type="PROSITE-ProRule" id="PRU00169"/>
    </source>
</evidence>
<dbReference type="Gene3D" id="1.10.287.130">
    <property type="match status" value="1"/>
</dbReference>
<feature type="region of interest" description="Disordered" evidence="10">
    <location>
        <begin position="1"/>
        <end position="24"/>
    </location>
</feature>
<dbReference type="Pfam" id="PF00989">
    <property type="entry name" value="PAS"/>
    <property type="match status" value="2"/>
</dbReference>